<gene>
    <name evidence="19" type="ORF">K678_06462</name>
</gene>
<dbReference type="PATRIC" id="fig|1316936.3.peg.1293"/>
<dbReference type="PANTHER" id="PTHR22912">
    <property type="entry name" value="DISULFIDE OXIDOREDUCTASE"/>
    <property type="match status" value="1"/>
</dbReference>
<keyword evidence="6 16" id="KW-0285">Flavoprotein</keyword>
<name>S9S8Q1_MAGFU</name>
<evidence type="ECO:0000259" key="18">
    <source>
        <dbReference type="Pfam" id="PF07992"/>
    </source>
</evidence>
<dbReference type="NCBIfam" id="TIGR01350">
    <property type="entry name" value="lipoamide_DH"/>
    <property type="match status" value="1"/>
</dbReference>
<comment type="catalytic activity">
    <reaction evidence="12 16">
        <text>N(6)-[(R)-dihydrolipoyl]-L-lysyl-[protein] + NAD(+) = N(6)-[(R)-lipoyl]-L-lysyl-[protein] + NADH + H(+)</text>
        <dbReference type="Rhea" id="RHEA:15045"/>
        <dbReference type="Rhea" id="RHEA-COMP:10474"/>
        <dbReference type="Rhea" id="RHEA-COMP:10475"/>
        <dbReference type="ChEBI" id="CHEBI:15378"/>
        <dbReference type="ChEBI" id="CHEBI:57540"/>
        <dbReference type="ChEBI" id="CHEBI:57945"/>
        <dbReference type="ChEBI" id="CHEBI:83099"/>
        <dbReference type="ChEBI" id="CHEBI:83100"/>
        <dbReference type="EC" id="1.8.1.4"/>
    </reaction>
</comment>
<keyword evidence="10" id="KW-1015">Disulfide bond</keyword>
<dbReference type="Pfam" id="PF02852">
    <property type="entry name" value="Pyr_redox_dim"/>
    <property type="match status" value="1"/>
</dbReference>
<evidence type="ECO:0000256" key="11">
    <source>
        <dbReference type="ARBA" id="ARBA00023284"/>
    </source>
</evidence>
<comment type="miscellaneous">
    <text evidence="16">The active site is a redox-active disulfide bond.</text>
</comment>
<dbReference type="InterPro" id="IPR006258">
    <property type="entry name" value="Lipoamide_DH"/>
</dbReference>
<dbReference type="SUPFAM" id="SSF55424">
    <property type="entry name" value="FAD/NAD-linked reductases, dimerisation (C-terminal) domain"/>
    <property type="match status" value="1"/>
</dbReference>
<evidence type="ECO:0000256" key="8">
    <source>
        <dbReference type="ARBA" id="ARBA00023002"/>
    </source>
</evidence>
<dbReference type="EMBL" id="AQPH01000017">
    <property type="protein sequence ID" value="EPY02292.1"/>
    <property type="molecule type" value="Genomic_DNA"/>
</dbReference>
<feature type="domain" description="FAD/NAD(P)-binding" evidence="18">
    <location>
        <begin position="7"/>
        <end position="322"/>
    </location>
</feature>
<evidence type="ECO:0000259" key="17">
    <source>
        <dbReference type="Pfam" id="PF02852"/>
    </source>
</evidence>
<evidence type="ECO:0000256" key="15">
    <source>
        <dbReference type="PIRSR" id="PIRSR000350-4"/>
    </source>
</evidence>
<comment type="cofactor">
    <cofactor evidence="14 16">
        <name>FAD</name>
        <dbReference type="ChEBI" id="CHEBI:57692"/>
    </cofactor>
    <text evidence="14 16">Binds 1 FAD per subunit.</text>
</comment>
<dbReference type="Gene3D" id="3.30.390.30">
    <property type="match status" value="1"/>
</dbReference>
<reference evidence="19 20" key="1">
    <citation type="submission" date="2013-04" db="EMBL/GenBank/DDBJ databases">
        <authorList>
            <person name="Kuznetsov B."/>
            <person name="Ivanovsky R."/>
        </authorList>
    </citation>
    <scope>NUCLEOTIDE SEQUENCE [LARGE SCALE GENOMIC DNA]</scope>
    <source>
        <strain evidence="19 20">MGU-K5</strain>
    </source>
</reference>
<dbReference type="Gene3D" id="3.50.50.60">
    <property type="entry name" value="FAD/NAD(P)-binding domain"/>
    <property type="match status" value="2"/>
</dbReference>
<evidence type="ECO:0000256" key="6">
    <source>
        <dbReference type="ARBA" id="ARBA00022630"/>
    </source>
</evidence>
<keyword evidence="9 14" id="KW-0520">NAD</keyword>
<dbReference type="AlphaFoldDB" id="S9S8Q1"/>
<feature type="binding site" evidence="14">
    <location>
        <begin position="177"/>
        <end position="184"/>
    </location>
    <ligand>
        <name>NAD(+)</name>
        <dbReference type="ChEBI" id="CHEBI:57540"/>
    </ligand>
</feature>
<evidence type="ECO:0000256" key="10">
    <source>
        <dbReference type="ARBA" id="ARBA00023157"/>
    </source>
</evidence>
<dbReference type="eggNOG" id="COG1249">
    <property type="taxonomic scope" value="Bacteria"/>
</dbReference>
<dbReference type="PIRSF" id="PIRSF000350">
    <property type="entry name" value="Mercury_reductase_MerA"/>
    <property type="match status" value="1"/>
</dbReference>
<dbReference type="GO" id="GO:0004148">
    <property type="term" value="F:dihydrolipoyl dehydrogenase (NADH) activity"/>
    <property type="evidence" value="ECO:0007669"/>
    <property type="project" value="UniProtKB-EC"/>
</dbReference>
<dbReference type="InterPro" id="IPR001100">
    <property type="entry name" value="Pyr_nuc-diS_OxRdtase"/>
</dbReference>
<dbReference type="PANTHER" id="PTHR22912:SF217">
    <property type="entry name" value="DIHYDROLIPOYL DEHYDROGENASE"/>
    <property type="match status" value="1"/>
</dbReference>
<dbReference type="PROSITE" id="PS00076">
    <property type="entry name" value="PYRIDINE_REDOX_1"/>
    <property type="match status" value="1"/>
</dbReference>
<feature type="binding site" evidence="14">
    <location>
        <position position="200"/>
    </location>
    <ligand>
        <name>NAD(+)</name>
        <dbReference type="ChEBI" id="CHEBI:57540"/>
    </ligand>
</feature>
<feature type="binding site" evidence="14">
    <location>
        <position position="52"/>
    </location>
    <ligand>
        <name>FAD</name>
        <dbReference type="ChEBI" id="CHEBI:57692"/>
    </ligand>
</feature>
<dbReference type="RefSeq" id="WP_021131645.1">
    <property type="nucleotide sequence ID" value="NZ_AQPH01000017.1"/>
</dbReference>
<dbReference type="InterPro" id="IPR050151">
    <property type="entry name" value="Class-I_Pyr_Nuc-Dis_Oxidored"/>
</dbReference>
<comment type="subcellular location">
    <subcellularLocation>
        <location evidence="1">Cytoplasm</location>
    </subcellularLocation>
</comment>
<feature type="active site" description="Proton acceptor" evidence="13">
    <location>
        <position position="441"/>
    </location>
</feature>
<feature type="binding site" evidence="14">
    <location>
        <position position="267"/>
    </location>
    <ligand>
        <name>NAD(+)</name>
        <dbReference type="ChEBI" id="CHEBI:57540"/>
    </ligand>
</feature>
<protein>
    <recommendedName>
        <fullName evidence="4 16">Dihydrolipoyl dehydrogenase</fullName>
        <ecNumber evidence="3 16">1.8.1.4</ecNumber>
    </recommendedName>
</protein>
<dbReference type="EC" id="1.8.1.4" evidence="3 16"/>
<dbReference type="InterPro" id="IPR036188">
    <property type="entry name" value="FAD/NAD-bd_sf"/>
</dbReference>
<sequence>MAESANDLIVIGGGPGGYVAAIRAAQLGLTVTLIERAHLGGICLNWGCIPTKALLRSAEIYRLMGEADSFGLSTGPLGFDLGRIVARSRDVAGRLQAGVRHLLKKNKVTVIEGSARLTGPGQIAVEGKGTLTAPHIILATGARARLLPGFEPDGRFLWSYREALTPDILPKRLVVIGSGAIGIEFASFFATFGAEVTVVEALDRILPVEDPEISALARAAFERQGIRIHTGAKVTGLTKHESEVDIAVEAGGQTLHLPADRIIVAIGITGNVEEIGLDTTRARVEKGHIVTDSLCRTDQPGLYAIGDVAGPPWLAHKASHEGVLCVEAIAGLPGLHPLDPRRIPGCTYGHPQVASVGLTEPAALALGHTLRIGRFPFAANGKAIALGEADGLVKTVFDATSGELLGAHIIGPEATEMIQGYAVAGTLEATEAELIATIFPHPTLSEAMHEAVLAAFGRALHV</sequence>
<organism evidence="19 20">
    <name type="scientific">Magnetospirillum fulvum MGU-K5</name>
    <dbReference type="NCBI Taxonomy" id="1316936"/>
    <lineage>
        <taxon>Bacteria</taxon>
        <taxon>Pseudomonadati</taxon>
        <taxon>Pseudomonadota</taxon>
        <taxon>Alphaproteobacteria</taxon>
        <taxon>Rhodospirillales</taxon>
        <taxon>Rhodospirillaceae</taxon>
        <taxon>Magnetospirillum</taxon>
    </lineage>
</organism>
<evidence type="ECO:0000256" key="12">
    <source>
        <dbReference type="ARBA" id="ARBA00049187"/>
    </source>
</evidence>
<dbReference type="GO" id="GO:0006103">
    <property type="term" value="P:2-oxoglutarate metabolic process"/>
    <property type="evidence" value="ECO:0007669"/>
    <property type="project" value="TreeGrafter"/>
</dbReference>
<evidence type="ECO:0000256" key="7">
    <source>
        <dbReference type="ARBA" id="ARBA00022827"/>
    </source>
</evidence>
<evidence type="ECO:0000256" key="16">
    <source>
        <dbReference type="RuleBase" id="RU003692"/>
    </source>
</evidence>
<feature type="domain" description="Pyridine nucleotide-disulphide oxidoreductase dimerisation" evidence="17">
    <location>
        <begin position="343"/>
        <end position="451"/>
    </location>
</feature>
<proteinExistence type="inferred from homology"/>
<keyword evidence="5" id="KW-0963">Cytoplasm</keyword>
<dbReference type="STRING" id="1316936.K678_06462"/>
<evidence type="ECO:0000256" key="2">
    <source>
        <dbReference type="ARBA" id="ARBA00007532"/>
    </source>
</evidence>
<evidence type="ECO:0000256" key="14">
    <source>
        <dbReference type="PIRSR" id="PIRSR000350-3"/>
    </source>
</evidence>
<dbReference type="PRINTS" id="PR00411">
    <property type="entry name" value="PNDRDTASEI"/>
</dbReference>
<dbReference type="InterPro" id="IPR012999">
    <property type="entry name" value="Pyr_OxRdtase_I_AS"/>
</dbReference>
<dbReference type="InterPro" id="IPR023753">
    <property type="entry name" value="FAD/NAD-binding_dom"/>
</dbReference>
<dbReference type="InterPro" id="IPR016156">
    <property type="entry name" value="FAD/NAD-linked_Rdtase_dimer_sf"/>
</dbReference>
<evidence type="ECO:0000256" key="5">
    <source>
        <dbReference type="ARBA" id="ARBA00022490"/>
    </source>
</evidence>
<dbReference type="GO" id="GO:0005737">
    <property type="term" value="C:cytoplasm"/>
    <property type="evidence" value="ECO:0007669"/>
    <property type="project" value="UniProtKB-SubCell"/>
</dbReference>
<comment type="caution">
    <text evidence="19">The sequence shown here is derived from an EMBL/GenBank/DDBJ whole genome shotgun (WGS) entry which is preliminary data.</text>
</comment>
<evidence type="ECO:0000256" key="9">
    <source>
        <dbReference type="ARBA" id="ARBA00023027"/>
    </source>
</evidence>
<evidence type="ECO:0000313" key="19">
    <source>
        <dbReference type="EMBL" id="EPY02292.1"/>
    </source>
</evidence>
<dbReference type="Proteomes" id="UP000015350">
    <property type="component" value="Unassembled WGS sequence"/>
</dbReference>
<dbReference type="FunFam" id="3.30.390.30:FF:000001">
    <property type="entry name" value="Dihydrolipoyl dehydrogenase"/>
    <property type="match status" value="1"/>
</dbReference>
<feature type="binding site" evidence="14">
    <location>
        <position position="307"/>
    </location>
    <ligand>
        <name>FAD</name>
        <dbReference type="ChEBI" id="CHEBI:57692"/>
    </ligand>
</feature>
<keyword evidence="14" id="KW-0547">Nucleotide-binding</keyword>
<evidence type="ECO:0000256" key="1">
    <source>
        <dbReference type="ARBA" id="ARBA00004496"/>
    </source>
</evidence>
<dbReference type="PRINTS" id="PR00368">
    <property type="entry name" value="FADPNR"/>
</dbReference>
<evidence type="ECO:0000256" key="3">
    <source>
        <dbReference type="ARBA" id="ARBA00012608"/>
    </source>
</evidence>
<evidence type="ECO:0000313" key="20">
    <source>
        <dbReference type="Proteomes" id="UP000015350"/>
    </source>
</evidence>
<dbReference type="InterPro" id="IPR004099">
    <property type="entry name" value="Pyr_nucl-diS_OxRdtase_dimer"/>
</dbReference>
<accession>S9S8Q1</accession>
<evidence type="ECO:0000256" key="13">
    <source>
        <dbReference type="PIRSR" id="PIRSR000350-2"/>
    </source>
</evidence>
<keyword evidence="11 16" id="KW-0676">Redox-active center</keyword>
<keyword evidence="8 16" id="KW-0560">Oxidoreductase</keyword>
<comment type="similarity">
    <text evidence="2 16">Belongs to the class-I pyridine nucleotide-disulfide oxidoreductase family.</text>
</comment>
<dbReference type="Pfam" id="PF07992">
    <property type="entry name" value="Pyr_redox_2"/>
    <property type="match status" value="1"/>
</dbReference>
<evidence type="ECO:0000256" key="4">
    <source>
        <dbReference type="ARBA" id="ARBA00016961"/>
    </source>
</evidence>
<dbReference type="GO" id="GO:0050660">
    <property type="term" value="F:flavin adenine dinucleotide binding"/>
    <property type="evidence" value="ECO:0007669"/>
    <property type="project" value="InterPro"/>
</dbReference>
<keyword evidence="7 14" id="KW-0274">FAD</keyword>
<dbReference type="OrthoDB" id="9764616at2"/>
<feature type="disulfide bond" description="Redox-active" evidence="15">
    <location>
        <begin position="43"/>
        <end position="48"/>
    </location>
</feature>
<dbReference type="SUPFAM" id="SSF51905">
    <property type="entry name" value="FAD/NAD(P)-binding domain"/>
    <property type="match status" value="1"/>
</dbReference>